<sequence length="292" mass="31836">MSDPITIRTDTLTVVVDPLGAELSSIRRRDGVELLWQGGTAWTRRAPVLFPIVGRLTGDTLRHEGRAYTMTQHGFARDRAFRVVEASPARVVMRLSDDAASRAIFPFPFALELVHEVEGSTLTVIARVENPGPGTLPFGLGAHPGFRWPLVDDVAKEDHVVEFDANELPEALSVVGGLLGPPRPIPLDGRTLPLSEALFADDALVLPDVRSRSVRFVARRPDGSEARALAFSWEGYPDLGIWSKPTGAPFLCIEPWLSMASPVGWDGEFAEKPGVVSLAPGESRTMTWRVTV</sequence>
<dbReference type="CDD" id="cd09024">
    <property type="entry name" value="Aldose_epim_lacX"/>
    <property type="match status" value="1"/>
</dbReference>
<dbReference type="Pfam" id="PF01263">
    <property type="entry name" value="Aldose_epim"/>
    <property type="match status" value="1"/>
</dbReference>
<dbReference type="Gene3D" id="2.70.98.10">
    <property type="match status" value="1"/>
</dbReference>
<keyword evidence="2" id="KW-1185">Reference proteome</keyword>
<protein>
    <submittedName>
        <fullName evidence="1">Galactose mutarotase-like enzyme</fullName>
    </submittedName>
</protein>
<dbReference type="InterPro" id="IPR011013">
    <property type="entry name" value="Gal_mutarotase_sf_dom"/>
</dbReference>
<organism evidence="1 2">
    <name type="scientific">Aureimonas phyllosphaerae</name>
    <dbReference type="NCBI Taxonomy" id="1166078"/>
    <lineage>
        <taxon>Bacteria</taxon>
        <taxon>Pseudomonadati</taxon>
        <taxon>Pseudomonadota</taxon>
        <taxon>Alphaproteobacteria</taxon>
        <taxon>Hyphomicrobiales</taxon>
        <taxon>Aurantimonadaceae</taxon>
        <taxon>Aureimonas</taxon>
    </lineage>
</organism>
<reference evidence="1 2" key="1">
    <citation type="submission" date="2020-08" db="EMBL/GenBank/DDBJ databases">
        <title>Genomic Encyclopedia of Type Strains, Phase IV (KMG-IV): sequencing the most valuable type-strain genomes for metagenomic binning, comparative biology and taxonomic classification.</title>
        <authorList>
            <person name="Goeker M."/>
        </authorList>
    </citation>
    <scope>NUCLEOTIDE SEQUENCE [LARGE SCALE GENOMIC DNA]</scope>
    <source>
        <strain evidence="1 2">DSM 25024</strain>
    </source>
</reference>
<dbReference type="GO" id="GO:0016853">
    <property type="term" value="F:isomerase activity"/>
    <property type="evidence" value="ECO:0007669"/>
    <property type="project" value="InterPro"/>
</dbReference>
<accession>A0A7W6BQD1</accession>
<proteinExistence type="predicted"/>
<dbReference type="GO" id="GO:0030246">
    <property type="term" value="F:carbohydrate binding"/>
    <property type="evidence" value="ECO:0007669"/>
    <property type="project" value="InterPro"/>
</dbReference>
<dbReference type="AlphaFoldDB" id="A0A7W6BQD1"/>
<comment type="caution">
    <text evidence="1">The sequence shown here is derived from an EMBL/GenBank/DDBJ whole genome shotgun (WGS) entry which is preliminary data.</text>
</comment>
<dbReference type="InterPro" id="IPR008183">
    <property type="entry name" value="Aldose_1/G6P_1-epimerase"/>
</dbReference>
<evidence type="ECO:0000313" key="1">
    <source>
        <dbReference type="EMBL" id="MBB3936139.1"/>
    </source>
</evidence>
<dbReference type="Proteomes" id="UP000531216">
    <property type="component" value="Unassembled WGS sequence"/>
</dbReference>
<evidence type="ECO:0000313" key="2">
    <source>
        <dbReference type="Proteomes" id="UP000531216"/>
    </source>
</evidence>
<gene>
    <name evidence="1" type="ORF">GGR05_002289</name>
</gene>
<dbReference type="InterPro" id="IPR014718">
    <property type="entry name" value="GH-type_carb-bd"/>
</dbReference>
<dbReference type="InterPro" id="IPR037481">
    <property type="entry name" value="LacX"/>
</dbReference>
<dbReference type="EMBL" id="JACIDO010000004">
    <property type="protein sequence ID" value="MBB3936139.1"/>
    <property type="molecule type" value="Genomic_DNA"/>
</dbReference>
<dbReference type="RefSeq" id="WP_090963293.1">
    <property type="nucleotide sequence ID" value="NZ_FOOA01000008.1"/>
</dbReference>
<dbReference type="GO" id="GO:0005975">
    <property type="term" value="P:carbohydrate metabolic process"/>
    <property type="evidence" value="ECO:0007669"/>
    <property type="project" value="InterPro"/>
</dbReference>
<dbReference type="SUPFAM" id="SSF74650">
    <property type="entry name" value="Galactose mutarotase-like"/>
    <property type="match status" value="1"/>
</dbReference>
<name>A0A7W6BQD1_9HYPH</name>
<dbReference type="OrthoDB" id="9795355at2"/>